<keyword evidence="1" id="KW-0732">Signal</keyword>
<evidence type="ECO:0000259" key="5">
    <source>
        <dbReference type="SMART" id="SM00856"/>
    </source>
</evidence>
<feature type="domain" description="Pectinesterase inhibitor" evidence="5">
    <location>
        <begin position="353"/>
        <end position="499"/>
    </location>
</feature>
<dbReference type="SUPFAM" id="SSF101148">
    <property type="entry name" value="Plant invertase/pectin methylesterase inhibitor"/>
    <property type="match status" value="4"/>
</dbReference>
<feature type="domain" description="Pectinesterase inhibitor" evidence="5">
    <location>
        <begin position="135"/>
        <end position="285"/>
    </location>
</feature>
<comment type="similarity">
    <text evidence="3">Belongs to the PMEI family.</text>
</comment>
<keyword evidence="2" id="KW-1015">Disulfide bond</keyword>
<protein>
    <recommendedName>
        <fullName evidence="5">Pectinesterase inhibitor domain-containing protein</fullName>
    </recommendedName>
</protein>
<dbReference type="SMART" id="SM00856">
    <property type="entry name" value="PMEI"/>
    <property type="match status" value="4"/>
</dbReference>
<dbReference type="AlphaFoldDB" id="A0AAV6Y134"/>
<dbReference type="FunFam" id="1.20.140.40:FF:000008">
    <property type="entry name" value="Invertase/pectin methylesterase inhibitor family protein"/>
    <property type="match status" value="1"/>
</dbReference>
<evidence type="ECO:0000256" key="1">
    <source>
        <dbReference type="ARBA" id="ARBA00022729"/>
    </source>
</evidence>
<dbReference type="GO" id="GO:0046910">
    <property type="term" value="F:pectinesterase inhibitor activity"/>
    <property type="evidence" value="ECO:0007669"/>
    <property type="project" value="InterPro"/>
</dbReference>
<evidence type="ECO:0000256" key="2">
    <source>
        <dbReference type="ARBA" id="ARBA00023157"/>
    </source>
</evidence>
<reference evidence="6" key="1">
    <citation type="submission" date="2019-10" db="EMBL/GenBank/DDBJ databases">
        <authorList>
            <person name="Zhang R."/>
            <person name="Pan Y."/>
            <person name="Wang J."/>
            <person name="Ma R."/>
            <person name="Yu S."/>
        </authorList>
    </citation>
    <scope>NUCLEOTIDE SEQUENCE</scope>
    <source>
        <strain evidence="6">LA-IB0</strain>
        <tissue evidence="6">Leaf</tissue>
    </source>
</reference>
<feature type="domain" description="Pectinesterase inhibitor" evidence="5">
    <location>
        <begin position="4"/>
        <end position="124"/>
    </location>
</feature>
<gene>
    <name evidence="6" type="ORF">BUALT_Bualt03G0011600</name>
</gene>
<dbReference type="InterPro" id="IPR052421">
    <property type="entry name" value="PCW_Enzyme_Inhibitor"/>
</dbReference>
<dbReference type="InterPro" id="IPR035513">
    <property type="entry name" value="Invertase/methylesterase_inhib"/>
</dbReference>
<evidence type="ECO:0000313" key="7">
    <source>
        <dbReference type="Proteomes" id="UP000826271"/>
    </source>
</evidence>
<dbReference type="EMBL" id="WHWC01000003">
    <property type="protein sequence ID" value="KAG8385148.1"/>
    <property type="molecule type" value="Genomic_DNA"/>
</dbReference>
<dbReference type="PANTHER" id="PTHR36710:SF8">
    <property type="entry name" value="PECTINESTERASE INHIBITOR-LIKE"/>
    <property type="match status" value="1"/>
</dbReference>
<organism evidence="6 7">
    <name type="scientific">Buddleja alternifolia</name>
    <dbReference type="NCBI Taxonomy" id="168488"/>
    <lineage>
        <taxon>Eukaryota</taxon>
        <taxon>Viridiplantae</taxon>
        <taxon>Streptophyta</taxon>
        <taxon>Embryophyta</taxon>
        <taxon>Tracheophyta</taxon>
        <taxon>Spermatophyta</taxon>
        <taxon>Magnoliopsida</taxon>
        <taxon>eudicotyledons</taxon>
        <taxon>Gunneridae</taxon>
        <taxon>Pentapetalae</taxon>
        <taxon>asterids</taxon>
        <taxon>lamiids</taxon>
        <taxon>Lamiales</taxon>
        <taxon>Scrophulariaceae</taxon>
        <taxon>Buddlejeae</taxon>
        <taxon>Buddleja</taxon>
    </lineage>
</organism>
<evidence type="ECO:0000256" key="4">
    <source>
        <dbReference type="SAM" id="Coils"/>
    </source>
</evidence>
<evidence type="ECO:0000313" key="6">
    <source>
        <dbReference type="EMBL" id="KAG8385148.1"/>
    </source>
</evidence>
<sequence length="740" mass="83168">MSDHRTSNVDAKGLAEISIDLTNSKANKIHSQLNSLGKATRDLHLRNIYNSCSKNYADAIRDIEVAKKNLESGAYKNMHVQVKGASEEIKSCEKMFDGASSSDHAHIKKKNQDLEFLVSIAKNTADNLNKKDDSDSETILRDLCSQIERSKECIDLIKSEWSRFEGSNCTDVAGPVIDLARETAQQTRDLILGLEENSNDEKFREKYHSCSRNYDDAISNLDVAKRSFDSNDYQNVPKQVDGIEGELEGCRRDFGEGAFDPGNISYMTEQFLGVYVDLVKVAIHRLLQRNESNYYDDGGYNYGSWHLQAKFEQSQHKIKKEIIDMTIYNTSSVLIIISIIFLSITPSSASNQITDTEIKHLCSKTSNLVQCFKLLKSDHRTSNVDAKGVTEISIDLTNNKANKIHSQLNSLIKATRDSHLRNIYNSCSKNYADAIRDIEVAKKNLKSGAYKNIHVQVKEAAEEIKSCDKMFNGASSSDHAHIKKKNQDLEFLVSIAKVTADNLNKKDDSDSETILRDLCSQIERSKECIDLIKSQLSRFEDSVYNNVAGPVIDLAREKAEQIRDMLRELHEDSNDDKFKGKYESCSSNYNDASRNLEEAKRSFDSNDYQNIPKQVDDTEDELEGCRREFDETAFDPAHIRDRNKEFGLYVDLLKVAIDRLLQRNESDDGNYYDEGGYDYGWWHLVSAVALLASTVAGTPIASVGANDVAPVYAPGSSDSSTLTTSIKLLVLSVVATLFPY</sequence>
<dbReference type="CDD" id="cd15797">
    <property type="entry name" value="PMEI"/>
    <property type="match status" value="4"/>
</dbReference>
<dbReference type="PANTHER" id="PTHR36710">
    <property type="entry name" value="PECTINESTERASE INHIBITOR-LIKE"/>
    <property type="match status" value="1"/>
</dbReference>
<dbReference type="InterPro" id="IPR034086">
    <property type="entry name" value="PMEI_plant"/>
</dbReference>
<keyword evidence="4" id="KW-0175">Coiled coil</keyword>
<feature type="coiled-coil region" evidence="4">
    <location>
        <begin position="552"/>
        <end position="602"/>
    </location>
</feature>
<dbReference type="Pfam" id="PF04043">
    <property type="entry name" value="PMEI"/>
    <property type="match status" value="3"/>
</dbReference>
<accession>A0AAV6Y134</accession>
<dbReference type="Proteomes" id="UP000826271">
    <property type="component" value="Unassembled WGS sequence"/>
</dbReference>
<feature type="domain" description="Pectinesterase inhibitor" evidence="5">
    <location>
        <begin position="510"/>
        <end position="656"/>
    </location>
</feature>
<keyword evidence="7" id="KW-1185">Reference proteome</keyword>
<dbReference type="InterPro" id="IPR006501">
    <property type="entry name" value="Pectinesterase_inhib_dom"/>
</dbReference>
<evidence type="ECO:0000256" key="3">
    <source>
        <dbReference type="ARBA" id="ARBA00038471"/>
    </source>
</evidence>
<proteinExistence type="inferred from homology"/>
<name>A0AAV6Y134_9LAMI</name>
<dbReference type="NCBIfam" id="TIGR01614">
    <property type="entry name" value="PME_inhib"/>
    <property type="match status" value="4"/>
</dbReference>
<dbReference type="Gene3D" id="1.20.140.40">
    <property type="entry name" value="Invertase/pectin methylesterase inhibitor family protein"/>
    <property type="match status" value="4"/>
</dbReference>
<comment type="caution">
    <text evidence="6">The sequence shown here is derived from an EMBL/GenBank/DDBJ whole genome shotgun (WGS) entry which is preliminary data.</text>
</comment>